<keyword evidence="2" id="KW-0812">Transmembrane</keyword>
<proteinExistence type="predicted"/>
<organism evidence="3 4">
    <name type="scientific">Curtobacterium flaccumfaciens</name>
    <dbReference type="NCBI Taxonomy" id="2035"/>
    <lineage>
        <taxon>Bacteria</taxon>
        <taxon>Bacillati</taxon>
        <taxon>Actinomycetota</taxon>
        <taxon>Actinomycetes</taxon>
        <taxon>Micrococcales</taxon>
        <taxon>Microbacteriaceae</taxon>
        <taxon>Curtobacterium</taxon>
    </lineage>
</organism>
<gene>
    <name evidence="3" type="ORF">EDF64_11231</name>
</gene>
<dbReference type="InterPro" id="IPR049713">
    <property type="entry name" value="Pr6Pr-like"/>
</dbReference>
<feature type="transmembrane region" description="Helical" evidence="2">
    <location>
        <begin position="139"/>
        <end position="156"/>
    </location>
</feature>
<comment type="caution">
    <text evidence="3">The sequence shown here is derived from an EMBL/GenBank/DDBJ whole genome shotgun (WGS) entry which is preliminary data.</text>
</comment>
<dbReference type="EMBL" id="SNVW01000012">
    <property type="protein sequence ID" value="TDN42388.1"/>
    <property type="molecule type" value="Genomic_DNA"/>
</dbReference>
<evidence type="ECO:0000313" key="3">
    <source>
        <dbReference type="EMBL" id="TDN42388.1"/>
    </source>
</evidence>
<reference evidence="3 4" key="1">
    <citation type="submission" date="2019-03" db="EMBL/GenBank/DDBJ databases">
        <title>Genomic analyses of the natural microbiome of Caenorhabditis elegans.</title>
        <authorList>
            <person name="Samuel B."/>
        </authorList>
    </citation>
    <scope>NUCLEOTIDE SEQUENCE [LARGE SCALE GENOMIC DNA]</scope>
    <source>
        <strain evidence="3 4">JUb65</strain>
    </source>
</reference>
<keyword evidence="2" id="KW-0472">Membrane</keyword>
<evidence type="ECO:0000256" key="1">
    <source>
        <dbReference type="SAM" id="MobiDB-lite"/>
    </source>
</evidence>
<dbReference type="Proteomes" id="UP000295764">
    <property type="component" value="Unassembled WGS sequence"/>
</dbReference>
<feature type="transmembrane region" description="Helical" evidence="2">
    <location>
        <begin position="168"/>
        <end position="185"/>
    </location>
</feature>
<evidence type="ECO:0000313" key="4">
    <source>
        <dbReference type="Proteomes" id="UP000295764"/>
    </source>
</evidence>
<feature type="region of interest" description="Disordered" evidence="1">
    <location>
        <begin position="1"/>
        <end position="23"/>
    </location>
</feature>
<keyword evidence="2" id="KW-1133">Transmembrane helix</keyword>
<dbReference type="AlphaFoldDB" id="A0A4R6DEJ3"/>
<feature type="transmembrane region" description="Helical" evidence="2">
    <location>
        <begin position="106"/>
        <end position="127"/>
    </location>
</feature>
<name>A0A4R6DEJ3_9MICO</name>
<feature type="transmembrane region" description="Helical" evidence="2">
    <location>
        <begin position="76"/>
        <end position="94"/>
    </location>
</feature>
<evidence type="ECO:0000256" key="2">
    <source>
        <dbReference type="SAM" id="Phobius"/>
    </source>
</evidence>
<evidence type="ECO:0008006" key="5">
    <source>
        <dbReference type="Google" id="ProtNLM"/>
    </source>
</evidence>
<accession>A0A4R6DEJ3</accession>
<dbReference type="RefSeq" id="WP_133520778.1">
    <property type="nucleotide sequence ID" value="NZ_SNVW01000012.1"/>
</dbReference>
<sequence length="260" mass="27761">MADLQLHQSTSSPTSAPSTRNAPATGIASARAAVATLIALALAAQYGQSVVFWHHIGVTSIPGKTLDFALFFTEDSNAAAVVVLVVGVVRLALAVRPTTAWTTTRLAVTVCVVMTAVADNVLLRGLPHPDGSVLPWADDVVHIVGPALVLLDWLVAPDRVRLPLRLRTVGLVAAAPVVWLVVTLTRGPFTGDQASDAVHYYPYGFLDPDTSRYGYASVAAYVLALLLFLTVTTLALCWSTRLRWHPRPSTSRRPGDGVHE</sequence>
<dbReference type="NCBIfam" id="NF038065">
    <property type="entry name" value="Pr6Pr"/>
    <property type="match status" value="1"/>
</dbReference>
<feature type="compositionally biased region" description="Low complexity" evidence="1">
    <location>
        <begin position="9"/>
        <end position="23"/>
    </location>
</feature>
<feature type="transmembrane region" description="Helical" evidence="2">
    <location>
        <begin position="32"/>
        <end position="56"/>
    </location>
</feature>
<protein>
    <recommendedName>
        <fullName evidence="5">FAR-17a/AIG1-like protein</fullName>
    </recommendedName>
</protein>
<dbReference type="OrthoDB" id="9809977at2"/>
<feature type="transmembrane region" description="Helical" evidence="2">
    <location>
        <begin position="213"/>
        <end position="238"/>
    </location>
</feature>